<proteinExistence type="predicted"/>
<evidence type="ECO:0000313" key="1">
    <source>
        <dbReference type="EMBL" id="GGF40016.1"/>
    </source>
</evidence>
<keyword evidence="2" id="KW-1185">Reference proteome</keyword>
<sequence length="116" mass="12523">MRGAGIEPQPSAGVRHVESGEFVTVIAVWNYWNDRDSHSAACIPVVQTSFDSQPLSDISPWGHQGRVGTESVDVFPNGPTPTLFPIDWHAQILGTRPDRLRRGGGLGLTHGVGVLQ</sequence>
<dbReference type="EMBL" id="BMEM01000001">
    <property type="protein sequence ID" value="GGF40016.1"/>
    <property type="molecule type" value="Genomic_DNA"/>
</dbReference>
<protein>
    <submittedName>
        <fullName evidence="1">Uncharacterized protein</fullName>
    </submittedName>
</protein>
<reference evidence="1" key="2">
    <citation type="submission" date="2020-09" db="EMBL/GenBank/DDBJ databases">
        <authorList>
            <person name="Sun Q."/>
            <person name="Zhou Y."/>
        </authorList>
    </citation>
    <scope>NUCLEOTIDE SEQUENCE</scope>
    <source>
        <strain evidence="1">CGMCC 1.12160</strain>
    </source>
</reference>
<accession>A0A917BEB4</accession>
<reference evidence="1" key="1">
    <citation type="journal article" date="2014" name="Int. J. Syst. Evol. Microbiol.">
        <title>Complete genome sequence of Corynebacterium casei LMG S-19264T (=DSM 44701T), isolated from a smear-ripened cheese.</title>
        <authorList>
            <consortium name="US DOE Joint Genome Institute (JGI-PGF)"/>
            <person name="Walter F."/>
            <person name="Albersmeier A."/>
            <person name="Kalinowski J."/>
            <person name="Ruckert C."/>
        </authorList>
    </citation>
    <scope>NUCLEOTIDE SEQUENCE</scope>
    <source>
        <strain evidence="1">CGMCC 1.12160</strain>
    </source>
</reference>
<dbReference type="Proteomes" id="UP000605670">
    <property type="component" value="Unassembled WGS sequence"/>
</dbReference>
<name>A0A917BEB4_9MICO</name>
<gene>
    <name evidence="1" type="ORF">GCM10011366_04530</name>
</gene>
<organism evidence="1 2">
    <name type="scientific">Ornithinimicrobium tianjinense</name>
    <dbReference type="NCBI Taxonomy" id="1195761"/>
    <lineage>
        <taxon>Bacteria</taxon>
        <taxon>Bacillati</taxon>
        <taxon>Actinomycetota</taxon>
        <taxon>Actinomycetes</taxon>
        <taxon>Micrococcales</taxon>
        <taxon>Ornithinimicrobiaceae</taxon>
        <taxon>Ornithinimicrobium</taxon>
    </lineage>
</organism>
<comment type="caution">
    <text evidence="1">The sequence shown here is derived from an EMBL/GenBank/DDBJ whole genome shotgun (WGS) entry which is preliminary data.</text>
</comment>
<dbReference type="AlphaFoldDB" id="A0A917BEB4"/>
<evidence type="ECO:0000313" key="2">
    <source>
        <dbReference type="Proteomes" id="UP000605670"/>
    </source>
</evidence>